<feature type="region of interest" description="Disordered" evidence="1">
    <location>
        <begin position="107"/>
        <end position="157"/>
    </location>
</feature>
<accession>A0AAD7HR40</accession>
<dbReference type="AlphaFoldDB" id="A0AAD7HR40"/>
<keyword evidence="3" id="KW-1185">Reference proteome</keyword>
<evidence type="ECO:0000313" key="2">
    <source>
        <dbReference type="EMBL" id="KAJ7725522.1"/>
    </source>
</evidence>
<organism evidence="2 3">
    <name type="scientific">Mycena maculata</name>
    <dbReference type="NCBI Taxonomy" id="230809"/>
    <lineage>
        <taxon>Eukaryota</taxon>
        <taxon>Fungi</taxon>
        <taxon>Dikarya</taxon>
        <taxon>Basidiomycota</taxon>
        <taxon>Agaricomycotina</taxon>
        <taxon>Agaricomycetes</taxon>
        <taxon>Agaricomycetidae</taxon>
        <taxon>Agaricales</taxon>
        <taxon>Marasmiineae</taxon>
        <taxon>Mycenaceae</taxon>
        <taxon>Mycena</taxon>
    </lineage>
</organism>
<proteinExistence type="predicted"/>
<protein>
    <submittedName>
        <fullName evidence="2">Uncharacterized protein</fullName>
    </submittedName>
</protein>
<name>A0AAD7HR40_9AGAR</name>
<dbReference type="EMBL" id="JARJLG010000227">
    <property type="protein sequence ID" value="KAJ7725522.1"/>
    <property type="molecule type" value="Genomic_DNA"/>
</dbReference>
<feature type="compositionally biased region" description="Acidic residues" evidence="1">
    <location>
        <begin position="218"/>
        <end position="229"/>
    </location>
</feature>
<evidence type="ECO:0000313" key="3">
    <source>
        <dbReference type="Proteomes" id="UP001215280"/>
    </source>
</evidence>
<feature type="compositionally biased region" description="Basic and acidic residues" evidence="1">
    <location>
        <begin position="208"/>
        <end position="217"/>
    </location>
</feature>
<gene>
    <name evidence="2" type="ORF">DFH07DRAFT_1002606</name>
</gene>
<sequence>MYPGAELSCTWHSGRGTSGVALAHGREPWVVSILLAPRGINQNQKSGGINSRDVVRCAHAEGPPRNKPGGINSRDVVRRAHAEGPPGNKPHQKKGGCRDAVLEMKTTGRHSSKGPSGVFVVRGPTDTNQKIKPRNQKRLGTLGEPPVMKTTGRHSRKGPSGVFALLCAGLAGVDSILETLCGPTGEQTQIKTVTLGHLGENVRVENENEELEMTKDGGDEEGGDEEENETAGWHLRGASRPNSGSAVSSTRIAAAADDAQGDALLRLNKKTGHLNAPPFALPSGVVCSGAVARPTEQEEDKHLGRWQRLAPGEFISSVPLLYLAVEETFRAKDIRRALRELKRSRARERFATRILGGNDQDWRRTVDVTLWGNRGVGVRVQAQAPTALAHENEKITEKHSNSNDQVGRTSRRRGAGRLDLARVGL</sequence>
<feature type="region of interest" description="Disordered" evidence="1">
    <location>
        <begin position="394"/>
        <end position="413"/>
    </location>
</feature>
<feature type="region of interest" description="Disordered" evidence="1">
    <location>
        <begin position="208"/>
        <end position="230"/>
    </location>
</feature>
<reference evidence="2" key="1">
    <citation type="submission" date="2023-03" db="EMBL/GenBank/DDBJ databases">
        <title>Massive genome expansion in bonnet fungi (Mycena s.s.) driven by repeated elements and novel gene families across ecological guilds.</title>
        <authorList>
            <consortium name="Lawrence Berkeley National Laboratory"/>
            <person name="Harder C.B."/>
            <person name="Miyauchi S."/>
            <person name="Viragh M."/>
            <person name="Kuo A."/>
            <person name="Thoen E."/>
            <person name="Andreopoulos B."/>
            <person name="Lu D."/>
            <person name="Skrede I."/>
            <person name="Drula E."/>
            <person name="Henrissat B."/>
            <person name="Morin E."/>
            <person name="Kohler A."/>
            <person name="Barry K."/>
            <person name="LaButti K."/>
            <person name="Morin E."/>
            <person name="Salamov A."/>
            <person name="Lipzen A."/>
            <person name="Mereny Z."/>
            <person name="Hegedus B."/>
            <person name="Baldrian P."/>
            <person name="Stursova M."/>
            <person name="Weitz H."/>
            <person name="Taylor A."/>
            <person name="Grigoriev I.V."/>
            <person name="Nagy L.G."/>
            <person name="Martin F."/>
            <person name="Kauserud H."/>
        </authorList>
    </citation>
    <scope>NUCLEOTIDE SEQUENCE</scope>
    <source>
        <strain evidence="2">CBHHK188m</strain>
    </source>
</reference>
<dbReference type="Proteomes" id="UP001215280">
    <property type="component" value="Unassembled WGS sequence"/>
</dbReference>
<comment type="caution">
    <text evidence="2">The sequence shown here is derived from an EMBL/GenBank/DDBJ whole genome shotgun (WGS) entry which is preliminary data.</text>
</comment>
<evidence type="ECO:0000256" key="1">
    <source>
        <dbReference type="SAM" id="MobiDB-lite"/>
    </source>
</evidence>